<protein>
    <recommendedName>
        <fullName evidence="4 8">Signal peptidase I</fullName>
        <ecNumber evidence="4 8">3.4.21.89</ecNumber>
    </recommendedName>
</protein>
<dbReference type="InterPro" id="IPR019757">
    <property type="entry name" value="Pept_S26A_signal_pept_1_Lys-AS"/>
</dbReference>
<dbReference type="NCBIfam" id="TIGR02227">
    <property type="entry name" value="sigpep_I_bact"/>
    <property type="match status" value="1"/>
</dbReference>
<evidence type="ECO:0000256" key="8">
    <source>
        <dbReference type="RuleBase" id="RU003993"/>
    </source>
</evidence>
<evidence type="ECO:0000313" key="12">
    <source>
        <dbReference type="Proteomes" id="UP000183940"/>
    </source>
</evidence>
<dbReference type="PROSITE" id="PS00760">
    <property type="entry name" value="SPASE_I_2"/>
    <property type="match status" value="1"/>
</dbReference>
<name>A0A1L9QM75_9CYAN</name>
<dbReference type="InterPro" id="IPR019533">
    <property type="entry name" value="Peptidase_S26"/>
</dbReference>
<dbReference type="GO" id="GO:0004252">
    <property type="term" value="F:serine-type endopeptidase activity"/>
    <property type="evidence" value="ECO:0007669"/>
    <property type="project" value="InterPro"/>
</dbReference>
<keyword evidence="8" id="KW-0812">Transmembrane</keyword>
<sequence>MTEPSKSSLSGLGKVWNQHRENVVIIAIAAIIALLVRTAIAEPRFIPSDSMFPTLAVGDRLVIEKVSYHFHPPETGDIVVFEPPPQLQAQGYRKDQAFIKRVIGQPGQTIEVSGGKVYLNDRPIQEDYIAEPPEYQWGPEQVPEGRLFVMGDNRNDSNDSHIWKFLPQENIIGRAVVRFWPLDRLDIIRH</sequence>
<comment type="subcellular location">
    <subcellularLocation>
        <location evidence="2">Cell membrane</location>
        <topology evidence="2">Single-pass type II membrane protein</topology>
    </subcellularLocation>
    <subcellularLocation>
        <location evidence="9">Membrane</location>
        <topology evidence="9">Single-pass type II membrane protein</topology>
    </subcellularLocation>
</comment>
<keyword evidence="6 8" id="KW-0378">Hydrolase</keyword>
<comment type="similarity">
    <text evidence="3 9">Belongs to the peptidase S26 family.</text>
</comment>
<evidence type="ECO:0000313" key="11">
    <source>
        <dbReference type="EMBL" id="OJJ21930.1"/>
    </source>
</evidence>
<dbReference type="GO" id="GO:0005886">
    <property type="term" value="C:plasma membrane"/>
    <property type="evidence" value="ECO:0007669"/>
    <property type="project" value="UniProtKB-SubCell"/>
</dbReference>
<dbReference type="Proteomes" id="UP000183940">
    <property type="component" value="Unassembled WGS sequence"/>
</dbReference>
<evidence type="ECO:0000256" key="1">
    <source>
        <dbReference type="ARBA" id="ARBA00000677"/>
    </source>
</evidence>
<comment type="catalytic activity">
    <reaction evidence="1 8">
        <text>Cleavage of hydrophobic, N-terminal signal or leader sequences from secreted and periplasmic proteins.</text>
        <dbReference type="EC" id="3.4.21.89"/>
    </reaction>
</comment>
<feature type="transmembrane region" description="Helical" evidence="8">
    <location>
        <begin position="23"/>
        <end position="40"/>
    </location>
</feature>
<evidence type="ECO:0000259" key="10">
    <source>
        <dbReference type="Pfam" id="PF10502"/>
    </source>
</evidence>
<proteinExistence type="inferred from homology"/>
<feature type="active site" evidence="7">
    <location>
        <position position="100"/>
    </location>
</feature>
<dbReference type="InterPro" id="IPR019756">
    <property type="entry name" value="Pept_S26A_signal_pept_1_Ser-AS"/>
</dbReference>
<evidence type="ECO:0000256" key="6">
    <source>
        <dbReference type="ARBA" id="ARBA00022801"/>
    </source>
</evidence>
<dbReference type="PROSITE" id="PS00501">
    <property type="entry name" value="SPASE_I_1"/>
    <property type="match status" value="1"/>
</dbReference>
<dbReference type="STRING" id="1925591.BI308_20230"/>
<dbReference type="GO" id="GO:0009003">
    <property type="term" value="F:signal peptidase activity"/>
    <property type="evidence" value="ECO:0007669"/>
    <property type="project" value="UniProtKB-EC"/>
</dbReference>
<accession>A0A1L9QM75</accession>
<dbReference type="PRINTS" id="PR00727">
    <property type="entry name" value="LEADERPTASE"/>
</dbReference>
<dbReference type="InterPro" id="IPR000223">
    <property type="entry name" value="Pept_S26A_signal_pept_1"/>
</dbReference>
<evidence type="ECO:0000256" key="4">
    <source>
        <dbReference type="ARBA" id="ARBA00013208"/>
    </source>
</evidence>
<dbReference type="EC" id="3.4.21.89" evidence="4 8"/>
<evidence type="ECO:0000256" key="9">
    <source>
        <dbReference type="RuleBase" id="RU362042"/>
    </source>
</evidence>
<keyword evidence="12" id="KW-1185">Reference proteome</keyword>
<dbReference type="Pfam" id="PF10502">
    <property type="entry name" value="Peptidase_S26"/>
    <property type="match status" value="1"/>
</dbReference>
<gene>
    <name evidence="11" type="ORF">BI308_20230</name>
</gene>
<dbReference type="InterPro" id="IPR036286">
    <property type="entry name" value="LexA/Signal_pep-like_sf"/>
</dbReference>
<dbReference type="GO" id="GO:0006465">
    <property type="term" value="P:signal peptide processing"/>
    <property type="evidence" value="ECO:0007669"/>
    <property type="project" value="InterPro"/>
</dbReference>
<comment type="caution">
    <text evidence="11">The sequence shown here is derived from an EMBL/GenBank/DDBJ whole genome shotgun (WGS) entry which is preliminary data.</text>
</comment>
<dbReference type="CDD" id="cd06530">
    <property type="entry name" value="S26_SPase_I"/>
    <property type="match status" value="1"/>
</dbReference>
<dbReference type="Gene3D" id="2.10.109.10">
    <property type="entry name" value="Umud Fragment, subunit A"/>
    <property type="match status" value="1"/>
</dbReference>
<evidence type="ECO:0000256" key="5">
    <source>
        <dbReference type="ARBA" id="ARBA00022670"/>
    </source>
</evidence>
<evidence type="ECO:0000256" key="2">
    <source>
        <dbReference type="ARBA" id="ARBA00004401"/>
    </source>
</evidence>
<keyword evidence="8" id="KW-1133">Transmembrane helix</keyword>
<evidence type="ECO:0000256" key="3">
    <source>
        <dbReference type="ARBA" id="ARBA00009370"/>
    </source>
</evidence>
<dbReference type="PANTHER" id="PTHR43390">
    <property type="entry name" value="SIGNAL PEPTIDASE I"/>
    <property type="match status" value="1"/>
</dbReference>
<dbReference type="SUPFAM" id="SSF51306">
    <property type="entry name" value="LexA/Signal peptidase"/>
    <property type="match status" value="1"/>
</dbReference>
<dbReference type="AlphaFoldDB" id="A0A1L9QM75"/>
<organism evidence="11 12">
    <name type="scientific">Roseofilum reptotaenium AO1-A</name>
    <dbReference type="NCBI Taxonomy" id="1925591"/>
    <lineage>
        <taxon>Bacteria</taxon>
        <taxon>Bacillati</taxon>
        <taxon>Cyanobacteriota</taxon>
        <taxon>Cyanophyceae</taxon>
        <taxon>Desertifilales</taxon>
        <taxon>Desertifilaceae</taxon>
        <taxon>Roseofilum</taxon>
    </lineage>
</organism>
<dbReference type="EMBL" id="MLAW01000045">
    <property type="protein sequence ID" value="OJJ21930.1"/>
    <property type="molecule type" value="Genomic_DNA"/>
</dbReference>
<keyword evidence="5 8" id="KW-0645">Protease</keyword>
<keyword evidence="8" id="KW-0472">Membrane</keyword>
<feature type="active site" evidence="7">
    <location>
        <position position="50"/>
    </location>
</feature>
<feature type="domain" description="Peptidase S26" evidence="10">
    <location>
        <begin position="21"/>
        <end position="180"/>
    </location>
</feature>
<dbReference type="PANTHER" id="PTHR43390:SF1">
    <property type="entry name" value="CHLOROPLAST PROCESSING PEPTIDASE"/>
    <property type="match status" value="1"/>
</dbReference>
<dbReference type="PROSITE" id="PS00761">
    <property type="entry name" value="SPASE_I_3"/>
    <property type="match status" value="1"/>
</dbReference>
<evidence type="ECO:0000256" key="7">
    <source>
        <dbReference type="PIRSR" id="PIRSR600223-1"/>
    </source>
</evidence>
<reference evidence="11" key="1">
    <citation type="submission" date="2016-10" db="EMBL/GenBank/DDBJ databases">
        <title>CRISPR-Cas defence system in Roseofilum reptotaenium: evidence of a bacteriophage-cyanobacterium arms race in the coral black band disease.</title>
        <authorList>
            <person name="Buerger P."/>
            <person name="Wood-Charlson E.M."/>
            <person name="Weynberg K.D."/>
            <person name="Willis B."/>
            <person name="Van Oppen M.J."/>
        </authorList>
    </citation>
    <scope>NUCLEOTIDE SEQUENCE [LARGE SCALE GENOMIC DNA]</scope>
    <source>
        <strain evidence="11">AO1-A</strain>
    </source>
</reference>
<dbReference type="InterPro" id="IPR019758">
    <property type="entry name" value="Pept_S26A_signal_pept_1_CS"/>
</dbReference>